<dbReference type="InterPro" id="IPR036691">
    <property type="entry name" value="Endo/exonu/phosph_ase_sf"/>
</dbReference>
<dbReference type="SUPFAM" id="SSF56219">
    <property type="entry name" value="DNase I-like"/>
    <property type="match status" value="1"/>
</dbReference>
<comment type="caution">
    <text evidence="3">The sequence shown here is derived from an EMBL/GenBank/DDBJ whole genome shotgun (WGS) entry which is preliminary data.</text>
</comment>
<dbReference type="EMBL" id="AZST01001135">
    <property type="protein sequence ID" value="KEP46372.1"/>
    <property type="molecule type" value="Genomic_DNA"/>
</dbReference>
<dbReference type="SMART" id="SM00915">
    <property type="entry name" value="Jacalin"/>
    <property type="match status" value="1"/>
</dbReference>
<organism evidence="3 4">
    <name type="scientific">Rhizoctonia solani 123E</name>
    <dbReference type="NCBI Taxonomy" id="1423351"/>
    <lineage>
        <taxon>Eukaryota</taxon>
        <taxon>Fungi</taxon>
        <taxon>Dikarya</taxon>
        <taxon>Basidiomycota</taxon>
        <taxon>Agaricomycotina</taxon>
        <taxon>Agaricomycetes</taxon>
        <taxon>Cantharellales</taxon>
        <taxon>Ceratobasidiaceae</taxon>
        <taxon>Rhizoctonia</taxon>
    </lineage>
</organism>
<gene>
    <name evidence="3" type="ORF">V565_202490</name>
</gene>
<evidence type="ECO:0000313" key="3">
    <source>
        <dbReference type="EMBL" id="KEP46372.1"/>
    </source>
</evidence>
<evidence type="ECO:0000256" key="1">
    <source>
        <dbReference type="SAM" id="SignalP"/>
    </source>
</evidence>
<dbReference type="HOGENOM" id="CLU_032141_0_0_1"/>
<feature type="signal peptide" evidence="1">
    <location>
        <begin position="1"/>
        <end position="22"/>
    </location>
</feature>
<dbReference type="GO" id="GO:0004527">
    <property type="term" value="F:exonuclease activity"/>
    <property type="evidence" value="ECO:0007669"/>
    <property type="project" value="UniProtKB-KW"/>
</dbReference>
<dbReference type="SUPFAM" id="SSF51101">
    <property type="entry name" value="Mannose-binding lectins"/>
    <property type="match status" value="1"/>
</dbReference>
<dbReference type="PROSITE" id="PS51752">
    <property type="entry name" value="JACALIN_LECTIN"/>
    <property type="match status" value="1"/>
</dbReference>
<evidence type="ECO:0000259" key="2">
    <source>
        <dbReference type="PROSITE" id="PS51752"/>
    </source>
</evidence>
<keyword evidence="1" id="KW-0732">Signal</keyword>
<keyword evidence="3" id="KW-0540">Nuclease</keyword>
<proteinExistence type="predicted"/>
<dbReference type="CDD" id="cd09615">
    <property type="entry name" value="Jacalin_EEP"/>
    <property type="match status" value="1"/>
</dbReference>
<feature type="domain" description="Jacalin-type lectin" evidence="2">
    <location>
        <begin position="305"/>
        <end position="444"/>
    </location>
</feature>
<dbReference type="Pfam" id="PF01419">
    <property type="entry name" value="Jacalin"/>
    <property type="match status" value="1"/>
</dbReference>
<dbReference type="Gene3D" id="3.60.10.10">
    <property type="entry name" value="Endonuclease/exonuclease/phosphatase"/>
    <property type="match status" value="1"/>
</dbReference>
<sequence>MRRQLTSLLAAGLLYLAIPARPNELAVASSGTFNVLTLIIPDSPVRPKLSGRLDNDRDMGKNTIYIGMRITLNNYGIVNVQGNSDYRATLYRYDLHPFRTPSSDSYSFASGLNTLSNYRWVGFSRNKWNLCSDRCHTQQGFTFMRVRIEEGVYIDMINLDTSAGVKSRDETARRSNIQQVSQFIKYNSAGNAVVVFGNTNSLYTRSKDNIRLFKTENGLADVWVESIGRAAPAAGTTPLTCPKGIPKNFGCEDVDKVLYRGSRVIRIDSYRFYYDTSRFLSPVEKPLTDRNPVRAEFAWSLKGGLSQSDLWGGSHGTWFNDLVDLPPFPQAASFTLRGANRLDGLTLNLTSGQSFKHGGPGGTESTLSLASGEYIISVKLCWGVKNRHTRNFYAQASTNKGNVVQAGRTTDNCATAVAPKGYGVVGTYGQAAKEMDQLGFIYAQQ</sequence>
<name>A0A074S8L1_9AGAM</name>
<dbReference type="Proteomes" id="UP000027456">
    <property type="component" value="Unassembled WGS sequence"/>
</dbReference>
<keyword evidence="3" id="KW-0255">Endonuclease</keyword>
<dbReference type="InterPro" id="IPR001229">
    <property type="entry name" value="Jacalin-like_lectin_dom"/>
</dbReference>
<keyword evidence="3" id="KW-0269">Exonuclease</keyword>
<dbReference type="InterPro" id="IPR036404">
    <property type="entry name" value="Jacalin-like_lectin_dom_sf"/>
</dbReference>
<feature type="chain" id="PRO_5001698657" evidence="1">
    <location>
        <begin position="23"/>
        <end position="445"/>
    </location>
</feature>
<dbReference type="Gene3D" id="2.100.10.30">
    <property type="entry name" value="Jacalin-like lectin domain"/>
    <property type="match status" value="1"/>
</dbReference>
<dbReference type="GO" id="GO:0004519">
    <property type="term" value="F:endonuclease activity"/>
    <property type="evidence" value="ECO:0007669"/>
    <property type="project" value="UniProtKB-KW"/>
</dbReference>
<dbReference type="AlphaFoldDB" id="A0A074S8L1"/>
<dbReference type="OrthoDB" id="40902at2759"/>
<evidence type="ECO:0000313" key="4">
    <source>
        <dbReference type="Proteomes" id="UP000027456"/>
    </source>
</evidence>
<accession>A0A074S8L1</accession>
<keyword evidence="3" id="KW-0378">Hydrolase</keyword>
<keyword evidence="4" id="KW-1185">Reference proteome</keyword>
<reference evidence="3 4" key="1">
    <citation type="submission" date="2013-12" db="EMBL/GenBank/DDBJ databases">
        <authorList>
            <person name="Cubeta M."/>
            <person name="Pakala S."/>
            <person name="Fedorova N."/>
            <person name="Thomas E."/>
            <person name="Dean R."/>
            <person name="Jabaji S."/>
            <person name="Neate S."/>
            <person name="Toda T."/>
            <person name="Tavantzis S."/>
            <person name="Vilgalys R."/>
            <person name="Bharathan N."/>
            <person name="Pakala S."/>
            <person name="Losada L.S."/>
            <person name="Zafar N."/>
            <person name="Nierman W."/>
        </authorList>
    </citation>
    <scope>NUCLEOTIDE SEQUENCE [LARGE SCALE GENOMIC DNA]</scope>
    <source>
        <strain evidence="3 4">123E</strain>
    </source>
</reference>
<protein>
    <submittedName>
        <fullName evidence="3">Endonuclease/exonuclease/phosphatase family protein</fullName>
    </submittedName>
</protein>